<protein>
    <submittedName>
        <fullName evidence="2">VOC family protein</fullName>
    </submittedName>
</protein>
<dbReference type="PROSITE" id="PS51819">
    <property type="entry name" value="VOC"/>
    <property type="match status" value="1"/>
</dbReference>
<dbReference type="SUPFAM" id="SSF54593">
    <property type="entry name" value="Glyoxalase/Bleomycin resistance protein/Dihydroxybiphenyl dioxygenase"/>
    <property type="match status" value="1"/>
</dbReference>
<dbReference type="Gene3D" id="3.30.720.110">
    <property type="match status" value="1"/>
</dbReference>
<dbReference type="InterPro" id="IPR026275">
    <property type="entry name" value="Glyoxalase/dOase/EhpR"/>
</dbReference>
<dbReference type="Gene3D" id="3.30.720.120">
    <property type="match status" value="1"/>
</dbReference>
<organism evidence="2 3">
    <name type="scientific">Microvirga puerhi</name>
    <dbReference type="NCBI Taxonomy" id="2876078"/>
    <lineage>
        <taxon>Bacteria</taxon>
        <taxon>Pseudomonadati</taxon>
        <taxon>Pseudomonadota</taxon>
        <taxon>Alphaproteobacteria</taxon>
        <taxon>Hyphomicrobiales</taxon>
        <taxon>Methylobacteriaceae</taxon>
        <taxon>Microvirga</taxon>
    </lineage>
</organism>
<dbReference type="InterPro" id="IPR029068">
    <property type="entry name" value="Glyas_Bleomycin-R_OHBP_Dase"/>
</dbReference>
<name>A0ABS7VR76_9HYPH</name>
<dbReference type="Pfam" id="PF00903">
    <property type="entry name" value="Glyoxalase"/>
    <property type="match status" value="1"/>
</dbReference>
<dbReference type="PIRSF" id="PIRSF039020">
    <property type="entry name" value="EhpR"/>
    <property type="match status" value="1"/>
</dbReference>
<evidence type="ECO:0000313" key="2">
    <source>
        <dbReference type="EMBL" id="MBZ6077656.1"/>
    </source>
</evidence>
<proteinExistence type="predicted"/>
<feature type="domain" description="VOC" evidence="1">
    <location>
        <begin position="3"/>
        <end position="120"/>
    </location>
</feature>
<dbReference type="InterPro" id="IPR037523">
    <property type="entry name" value="VOC_core"/>
</dbReference>
<evidence type="ECO:0000259" key="1">
    <source>
        <dbReference type="PROSITE" id="PS51819"/>
    </source>
</evidence>
<dbReference type="Proteomes" id="UP000704176">
    <property type="component" value="Unassembled WGS sequence"/>
</dbReference>
<dbReference type="RefSeq" id="WP_224314251.1">
    <property type="nucleotide sequence ID" value="NZ_JAIRBM010000011.1"/>
</dbReference>
<comment type="caution">
    <text evidence="2">The sequence shown here is derived from an EMBL/GenBank/DDBJ whole genome shotgun (WGS) entry which is preliminary data.</text>
</comment>
<dbReference type="InterPro" id="IPR004360">
    <property type="entry name" value="Glyas_Fos-R_dOase_dom"/>
</dbReference>
<reference evidence="2 3" key="1">
    <citation type="submission" date="2021-09" db="EMBL/GenBank/DDBJ databases">
        <title>The complete genome sequence of a new microorganism.</title>
        <authorList>
            <person name="Zi Z."/>
        </authorList>
    </citation>
    <scope>NUCLEOTIDE SEQUENCE [LARGE SCALE GENOMIC DNA]</scope>
    <source>
        <strain evidence="2 3">WGZ8</strain>
    </source>
</reference>
<gene>
    <name evidence="2" type="ORF">K9B37_15360</name>
</gene>
<sequence>MSQSHYILLFVDSPEKSAGFYTDLLGSEPIEASPTFAMFALSPGLMLGLWSRHTAEPKVTASPGASEVAFSFGDEEAVLATYTRWTGRGVAILQKPTTMDFGVTFTALDPDGHRLRVFAPAGA</sequence>
<evidence type="ECO:0000313" key="3">
    <source>
        <dbReference type="Proteomes" id="UP000704176"/>
    </source>
</evidence>
<accession>A0ABS7VR76</accession>
<keyword evidence="3" id="KW-1185">Reference proteome</keyword>
<dbReference type="EMBL" id="JAIRBM010000011">
    <property type="protein sequence ID" value="MBZ6077656.1"/>
    <property type="molecule type" value="Genomic_DNA"/>
</dbReference>